<feature type="chain" id="PRO_5036446035" description="FMN-binding domain-containing protein" evidence="2">
    <location>
        <begin position="22"/>
        <end position="322"/>
    </location>
</feature>
<dbReference type="Proteomes" id="UP000514720">
    <property type="component" value="Chromosome"/>
</dbReference>
<name>A0A7L7KSG4_9MOLU</name>
<dbReference type="EMBL" id="CP048914">
    <property type="protein sequence ID" value="QMS85156.1"/>
    <property type="molecule type" value="Genomic_DNA"/>
</dbReference>
<keyword evidence="1" id="KW-0175">Coiled coil</keyword>
<evidence type="ECO:0008006" key="5">
    <source>
        <dbReference type="Google" id="ProtNLM"/>
    </source>
</evidence>
<evidence type="ECO:0000313" key="4">
    <source>
        <dbReference type="Proteomes" id="UP000514720"/>
    </source>
</evidence>
<dbReference type="RefSeq" id="WP_258876932.1">
    <property type="nucleotide sequence ID" value="NZ_CP048914.1"/>
</dbReference>
<feature type="signal peptide" evidence="2">
    <location>
        <begin position="1"/>
        <end position="21"/>
    </location>
</feature>
<evidence type="ECO:0000256" key="2">
    <source>
        <dbReference type="SAM" id="SignalP"/>
    </source>
</evidence>
<organism evidence="3 4">
    <name type="scientific">Candidatus Xianfuyuplasma coldseepsis</name>
    <dbReference type="NCBI Taxonomy" id="2782163"/>
    <lineage>
        <taxon>Bacteria</taxon>
        <taxon>Bacillati</taxon>
        <taxon>Mycoplasmatota</taxon>
        <taxon>Mollicutes</taxon>
        <taxon>Candidatus Izemoplasmatales</taxon>
        <taxon>Candidatus Izemoplasmataceae</taxon>
        <taxon>Candidatus Xianfuyuplasma</taxon>
    </lineage>
</organism>
<keyword evidence="4" id="KW-1185">Reference proteome</keyword>
<feature type="coiled-coil region" evidence="1">
    <location>
        <begin position="29"/>
        <end position="63"/>
    </location>
</feature>
<reference evidence="3 4" key="1">
    <citation type="submission" date="2020-02" db="EMBL/GenBank/DDBJ databases">
        <authorList>
            <person name="Zheng R.K."/>
            <person name="Sun C.M."/>
        </authorList>
    </citation>
    <scope>NUCLEOTIDE SEQUENCE [LARGE SCALE GENOMIC DNA]</scope>
    <source>
        <strain evidence="4">zrk13</strain>
    </source>
</reference>
<proteinExistence type="predicted"/>
<dbReference type="KEGG" id="xcl:G4Z02_05150"/>
<evidence type="ECO:0000313" key="3">
    <source>
        <dbReference type="EMBL" id="QMS85156.1"/>
    </source>
</evidence>
<gene>
    <name evidence="3" type="ORF">G4Z02_05150</name>
</gene>
<protein>
    <recommendedName>
        <fullName evidence="5">FMN-binding domain-containing protein</fullName>
    </recommendedName>
</protein>
<dbReference type="AlphaFoldDB" id="A0A7L7KSG4"/>
<keyword evidence="2" id="KW-0732">Signal</keyword>
<dbReference type="PROSITE" id="PS51257">
    <property type="entry name" value="PROKAR_LIPOPROTEIN"/>
    <property type="match status" value="1"/>
</dbReference>
<evidence type="ECO:0000256" key="1">
    <source>
        <dbReference type="SAM" id="Coils"/>
    </source>
</evidence>
<accession>A0A7L7KSG4</accession>
<sequence>MKKLRYIGLVLLLILGLSACNDPEQEETIRQAIAALDAARERIAELETRNAELVTQVEGLIETIENDTCAEDYSEALASLRDKTNELSTLQGIVALKDFEITSKNAELEAINALYDQVSASYVTLAETYNELNDDYTLLLFQYVQLGHEYEDILPPTFIHIDGMGNETELPFYILFEYEGVDTVDFQIAYLSNDSSPANAHYLQTAYVQINKTDGSLATISFDEDLEGHTPGNWADYDPIPDGATYSQIEAEFIPWLIGRTSADLDGISVFTNSNYHGIENTVAINDQTLIDTFAGSSVSTNNMIRVMKELLVYYETQYTPE</sequence>